<organism evidence="3 4">
    <name type="scientific">Streptomyces lannensis</name>
    <dbReference type="NCBI Taxonomy" id="766498"/>
    <lineage>
        <taxon>Bacteria</taxon>
        <taxon>Bacillati</taxon>
        <taxon>Actinomycetota</taxon>
        <taxon>Actinomycetes</taxon>
        <taxon>Kitasatosporales</taxon>
        <taxon>Streptomycetaceae</taxon>
        <taxon>Streptomyces</taxon>
    </lineage>
</organism>
<feature type="transmembrane region" description="Helical" evidence="2">
    <location>
        <begin position="338"/>
        <end position="357"/>
    </location>
</feature>
<dbReference type="Proteomes" id="UP001501563">
    <property type="component" value="Unassembled WGS sequence"/>
</dbReference>
<feature type="compositionally biased region" description="Polar residues" evidence="1">
    <location>
        <begin position="499"/>
        <end position="515"/>
    </location>
</feature>
<feature type="compositionally biased region" description="Low complexity" evidence="1">
    <location>
        <begin position="72"/>
        <end position="84"/>
    </location>
</feature>
<protein>
    <submittedName>
        <fullName evidence="3">Uncharacterized protein</fullName>
    </submittedName>
</protein>
<feature type="compositionally biased region" description="Low complexity" evidence="1">
    <location>
        <begin position="374"/>
        <end position="388"/>
    </location>
</feature>
<accession>A0ABP7JMU6</accession>
<keyword evidence="2" id="KW-0812">Transmembrane</keyword>
<dbReference type="RefSeq" id="WP_331266485.1">
    <property type="nucleotide sequence ID" value="NZ_BAAAZA010000002.1"/>
</dbReference>
<feature type="compositionally biased region" description="Low complexity" evidence="1">
    <location>
        <begin position="91"/>
        <end position="110"/>
    </location>
</feature>
<keyword evidence="4" id="KW-1185">Reference proteome</keyword>
<sequence length="541" mass="54025">MTQSGQGEEPSARPAREGIVLPSDGGEPLLPGQAGGANGSAVPAAGRHAAAAGGPEGHGSPAGGQAWGSPWGPEQSPQAPPAAQGWGGDAGQQWGAAGAAPAPEWGAHGAQSSWETPDPQQGWGGAPAAQQPHGGAGQPLPPEGAQPSSYGQDGHLPQQGAYDHRQGAQPLPHAAPLPPADEGATQYIPPVALGPDEGATQYIPPVAAGADEGATQYIPPVTAGALPPEVSGDAATRFLGRAQGSAPLPPAGPDAQATQYLPPVPGQPGPAPYGMPEPQDDRRTPAEFDNLFRHAAGGAEPTQHLPRFDGADAPGAPMGRAAGRHDDGGGRGRSRMPLIAAVGVGIVVLGIGAGALLGGGGGTDDEGGNSKNVSATGPAADSSPSGSDDAAKQQAVALDKLLADSGNSRGAVIKAVAEVKVCQNLGQAASDLRNAAQQRNGLVTQLSKLEVDKLPQHGELTNSLTAAWKASASADTHYAAWADQVAGSKKTCRKGHARSTGQTEAGNRDSGTASAQKAKAARLWNAIAQKYGLTQRQPTQL</sequence>
<feature type="compositionally biased region" description="Low complexity" evidence="1">
    <location>
        <begin position="39"/>
        <end position="53"/>
    </location>
</feature>
<reference evidence="4" key="1">
    <citation type="journal article" date="2019" name="Int. J. Syst. Evol. Microbiol.">
        <title>The Global Catalogue of Microorganisms (GCM) 10K type strain sequencing project: providing services to taxonomists for standard genome sequencing and annotation.</title>
        <authorList>
            <consortium name="The Broad Institute Genomics Platform"/>
            <consortium name="The Broad Institute Genome Sequencing Center for Infectious Disease"/>
            <person name="Wu L."/>
            <person name="Ma J."/>
        </authorList>
    </citation>
    <scope>NUCLEOTIDE SEQUENCE [LARGE SCALE GENOMIC DNA]</scope>
    <source>
        <strain evidence="4">JCM 16578</strain>
    </source>
</reference>
<feature type="region of interest" description="Disordered" evidence="1">
    <location>
        <begin position="361"/>
        <end position="392"/>
    </location>
</feature>
<feature type="region of interest" description="Disordered" evidence="1">
    <location>
        <begin position="1"/>
        <end position="203"/>
    </location>
</feature>
<evidence type="ECO:0000313" key="3">
    <source>
        <dbReference type="EMBL" id="GAA3848546.1"/>
    </source>
</evidence>
<keyword evidence="2" id="KW-1133">Transmembrane helix</keyword>
<name>A0ABP7JMU6_9ACTN</name>
<proteinExistence type="predicted"/>
<feature type="compositionally biased region" description="Low complexity" evidence="1">
    <location>
        <begin position="311"/>
        <end position="321"/>
    </location>
</feature>
<comment type="caution">
    <text evidence="3">The sequence shown here is derived from an EMBL/GenBank/DDBJ whole genome shotgun (WGS) entry which is preliminary data.</text>
</comment>
<evidence type="ECO:0000256" key="2">
    <source>
        <dbReference type="SAM" id="Phobius"/>
    </source>
</evidence>
<feature type="compositionally biased region" description="Basic and acidic residues" evidence="1">
    <location>
        <begin position="279"/>
        <end position="292"/>
    </location>
</feature>
<keyword evidence="2" id="KW-0472">Membrane</keyword>
<feature type="compositionally biased region" description="Pro residues" evidence="1">
    <location>
        <begin position="262"/>
        <end position="275"/>
    </location>
</feature>
<feature type="region of interest" description="Disordered" evidence="1">
    <location>
        <begin position="218"/>
        <end position="332"/>
    </location>
</feature>
<feature type="region of interest" description="Disordered" evidence="1">
    <location>
        <begin position="492"/>
        <end position="517"/>
    </location>
</feature>
<evidence type="ECO:0000313" key="4">
    <source>
        <dbReference type="Proteomes" id="UP001501563"/>
    </source>
</evidence>
<dbReference type="EMBL" id="BAAAZA010000002">
    <property type="protein sequence ID" value="GAA3848546.1"/>
    <property type="molecule type" value="Genomic_DNA"/>
</dbReference>
<gene>
    <name evidence="3" type="ORF">GCM10022207_07630</name>
</gene>
<feature type="compositionally biased region" description="Gly residues" evidence="1">
    <location>
        <begin position="54"/>
        <end position="66"/>
    </location>
</feature>
<evidence type="ECO:0000256" key="1">
    <source>
        <dbReference type="SAM" id="MobiDB-lite"/>
    </source>
</evidence>